<evidence type="ECO:0000313" key="2">
    <source>
        <dbReference type="EMBL" id="GMH85266.1"/>
    </source>
</evidence>
<reference evidence="3" key="1">
    <citation type="journal article" date="2023" name="Commun. Biol.">
        <title>Genome analysis of Parmales, the sister group of diatoms, reveals the evolutionary specialization of diatoms from phago-mixotrophs to photoautotrophs.</title>
        <authorList>
            <person name="Ban H."/>
            <person name="Sato S."/>
            <person name="Yoshikawa S."/>
            <person name="Yamada K."/>
            <person name="Nakamura Y."/>
            <person name="Ichinomiya M."/>
            <person name="Sato N."/>
            <person name="Blanc-Mathieu R."/>
            <person name="Endo H."/>
            <person name="Kuwata A."/>
            <person name="Ogata H."/>
        </authorList>
    </citation>
    <scope>NUCLEOTIDE SEQUENCE [LARGE SCALE GENOMIC DNA]</scope>
</reference>
<keyword evidence="1" id="KW-1133">Transmembrane helix</keyword>
<accession>A0A9W7B6X0</accession>
<keyword evidence="1" id="KW-0812">Transmembrane</keyword>
<proteinExistence type="predicted"/>
<comment type="caution">
    <text evidence="2">The sequence shown here is derived from an EMBL/GenBank/DDBJ whole genome shotgun (WGS) entry which is preliminary data.</text>
</comment>
<dbReference type="Proteomes" id="UP001162640">
    <property type="component" value="Unassembled WGS sequence"/>
</dbReference>
<organism evidence="2 3">
    <name type="scientific">Triparma laevis f. inornata</name>
    <dbReference type="NCBI Taxonomy" id="1714386"/>
    <lineage>
        <taxon>Eukaryota</taxon>
        <taxon>Sar</taxon>
        <taxon>Stramenopiles</taxon>
        <taxon>Ochrophyta</taxon>
        <taxon>Bolidophyceae</taxon>
        <taxon>Parmales</taxon>
        <taxon>Triparmaceae</taxon>
        <taxon>Triparma</taxon>
    </lineage>
</organism>
<gene>
    <name evidence="2" type="ORF">TL16_g10177</name>
</gene>
<protein>
    <submittedName>
        <fullName evidence="2">Uncharacterized protein</fullName>
    </submittedName>
</protein>
<feature type="transmembrane region" description="Helical" evidence="1">
    <location>
        <begin position="67"/>
        <end position="87"/>
    </location>
</feature>
<dbReference type="EMBL" id="BLQM01000356">
    <property type="protein sequence ID" value="GMH85266.1"/>
    <property type="molecule type" value="Genomic_DNA"/>
</dbReference>
<name>A0A9W7B6X0_9STRA</name>
<keyword evidence="1" id="KW-0472">Membrane</keyword>
<dbReference type="AlphaFoldDB" id="A0A9W7B6X0"/>
<evidence type="ECO:0000256" key="1">
    <source>
        <dbReference type="SAM" id="Phobius"/>
    </source>
</evidence>
<evidence type="ECO:0000313" key="3">
    <source>
        <dbReference type="Proteomes" id="UP001162640"/>
    </source>
</evidence>
<sequence>MTLEPRFWKINEPSFEIRLCSVEPVCVGGKITESYCLDCYEGTYYICKAGNTKDAFRLCKALLFMPLLKTSMASCIIFCGFMFAGFMPPLGQPICFTRKPPSFLPMVAAVAWVCARAGERGEGEEFGDGHGLGIKGEFG</sequence>